<name>A0A2P2QTZ4_RHIMU</name>
<protein>
    <submittedName>
        <fullName evidence="1">Uncharacterized protein</fullName>
    </submittedName>
</protein>
<dbReference type="EMBL" id="GGEC01089941">
    <property type="protein sequence ID" value="MBX70425.1"/>
    <property type="molecule type" value="Transcribed_RNA"/>
</dbReference>
<dbReference type="AlphaFoldDB" id="A0A2P2QTZ4"/>
<reference evidence="1" key="1">
    <citation type="submission" date="2018-02" db="EMBL/GenBank/DDBJ databases">
        <title>Rhizophora mucronata_Transcriptome.</title>
        <authorList>
            <person name="Meera S.P."/>
            <person name="Sreeshan A."/>
            <person name="Augustine A."/>
        </authorList>
    </citation>
    <scope>NUCLEOTIDE SEQUENCE</scope>
    <source>
        <tissue evidence="1">Leaf</tissue>
    </source>
</reference>
<proteinExistence type="predicted"/>
<evidence type="ECO:0000313" key="1">
    <source>
        <dbReference type="EMBL" id="MBX70425.1"/>
    </source>
</evidence>
<organism evidence="1">
    <name type="scientific">Rhizophora mucronata</name>
    <name type="common">Asiatic mangrove</name>
    <dbReference type="NCBI Taxonomy" id="61149"/>
    <lineage>
        <taxon>Eukaryota</taxon>
        <taxon>Viridiplantae</taxon>
        <taxon>Streptophyta</taxon>
        <taxon>Embryophyta</taxon>
        <taxon>Tracheophyta</taxon>
        <taxon>Spermatophyta</taxon>
        <taxon>Magnoliopsida</taxon>
        <taxon>eudicotyledons</taxon>
        <taxon>Gunneridae</taxon>
        <taxon>Pentapetalae</taxon>
        <taxon>rosids</taxon>
        <taxon>fabids</taxon>
        <taxon>Malpighiales</taxon>
        <taxon>Rhizophoraceae</taxon>
        <taxon>Rhizophora</taxon>
    </lineage>
</organism>
<sequence length="39" mass="4438">MHKSMVIKSRLAKHQLHPSGTSGGILTQYDWIVENTLFI</sequence>
<accession>A0A2P2QTZ4</accession>